<keyword evidence="5" id="KW-1185">Reference proteome</keyword>
<protein>
    <recommendedName>
        <fullName evidence="3">TFIIS N-terminal domain-containing protein</fullName>
    </recommendedName>
</protein>
<dbReference type="InterPro" id="IPR035441">
    <property type="entry name" value="TFIIS/LEDGF_dom_sf"/>
</dbReference>
<dbReference type="Proteomes" id="UP000836841">
    <property type="component" value="Chromosome 7"/>
</dbReference>
<evidence type="ECO:0000256" key="2">
    <source>
        <dbReference type="SAM" id="MobiDB-lite"/>
    </source>
</evidence>
<dbReference type="InterPro" id="IPR044204">
    <property type="entry name" value="IWS1/2"/>
</dbReference>
<reference evidence="4 5" key="1">
    <citation type="submission" date="2022-03" db="EMBL/GenBank/DDBJ databases">
        <authorList>
            <person name="Nunn A."/>
            <person name="Chopra R."/>
            <person name="Nunn A."/>
            <person name="Contreras Garrido A."/>
        </authorList>
    </citation>
    <scope>NUCLEOTIDE SEQUENCE [LARGE SCALE GENOMIC DNA]</scope>
</reference>
<feature type="compositionally biased region" description="Basic and acidic residues" evidence="2">
    <location>
        <begin position="30"/>
        <end position="63"/>
    </location>
</feature>
<organism evidence="4 5">
    <name type="scientific">Thlaspi arvense</name>
    <name type="common">Field penny-cress</name>
    <dbReference type="NCBI Taxonomy" id="13288"/>
    <lineage>
        <taxon>Eukaryota</taxon>
        <taxon>Viridiplantae</taxon>
        <taxon>Streptophyta</taxon>
        <taxon>Embryophyta</taxon>
        <taxon>Tracheophyta</taxon>
        <taxon>Spermatophyta</taxon>
        <taxon>Magnoliopsida</taxon>
        <taxon>eudicotyledons</taxon>
        <taxon>Gunneridae</taxon>
        <taxon>Pentapetalae</taxon>
        <taxon>rosids</taxon>
        <taxon>malvids</taxon>
        <taxon>Brassicales</taxon>
        <taxon>Brassicaceae</taxon>
        <taxon>Thlaspideae</taxon>
        <taxon>Thlaspi</taxon>
    </lineage>
</organism>
<feature type="region of interest" description="Disordered" evidence="2">
    <location>
        <begin position="1"/>
        <end position="85"/>
    </location>
</feature>
<feature type="domain" description="TFIIS N-terminal" evidence="3">
    <location>
        <begin position="170"/>
        <end position="254"/>
    </location>
</feature>
<sequence length="295" mass="34433">MCLQENLDDFVEPKANNCNDKAGKKRQRKEKHEPGLEKEIKKKKQDSVRDDLKKKSTEIKEMWDSITNNNNSGDLVANRPKKDDDDDDDELIIRLFRRRNKKSKLGKKPEEIAMQVERVMAILEIAVEDDLALNKEGKPAINKLMKLPLLNGALSKKQLQSEFLDHGLLNLLKNWLEPLPDGSLPSINIRRAILTILNDLCNLIDQQECRKEQLVKSGLGKVIMFLSKSDEETTFNKRLANDLVNRWGHIIYNKSTRYEEMFTQEEREEQHQVLLARQTRKLLRCPRQQKLEILR</sequence>
<dbReference type="Pfam" id="PF08711">
    <property type="entry name" value="Med26"/>
    <property type="match status" value="1"/>
</dbReference>
<dbReference type="PROSITE" id="PS51319">
    <property type="entry name" value="TFIIS_N"/>
    <property type="match status" value="1"/>
</dbReference>
<feature type="compositionally biased region" description="Acidic residues" evidence="2">
    <location>
        <begin position="1"/>
        <end position="10"/>
    </location>
</feature>
<evidence type="ECO:0000259" key="3">
    <source>
        <dbReference type="PROSITE" id="PS51319"/>
    </source>
</evidence>
<dbReference type="GO" id="GO:0005634">
    <property type="term" value="C:nucleus"/>
    <property type="evidence" value="ECO:0007669"/>
    <property type="project" value="UniProtKB-SubCell"/>
</dbReference>
<dbReference type="PANTHER" id="PTHR47350:SF5">
    <property type="entry name" value="PROTEIN IWS1 HOMOLOG 2"/>
    <property type="match status" value="1"/>
</dbReference>
<name>A0AAU9T793_THLAR</name>
<dbReference type="PANTHER" id="PTHR47350">
    <property type="entry name" value="PROTEIN IWS1 HOMOLOG 1"/>
    <property type="match status" value="1"/>
</dbReference>
<evidence type="ECO:0000313" key="5">
    <source>
        <dbReference type="Proteomes" id="UP000836841"/>
    </source>
</evidence>
<evidence type="ECO:0000256" key="1">
    <source>
        <dbReference type="PROSITE-ProRule" id="PRU00649"/>
    </source>
</evidence>
<dbReference type="InterPro" id="IPR017923">
    <property type="entry name" value="TFIIS_N"/>
</dbReference>
<dbReference type="GO" id="GO:0009742">
    <property type="term" value="P:brassinosteroid mediated signaling pathway"/>
    <property type="evidence" value="ECO:0007669"/>
    <property type="project" value="InterPro"/>
</dbReference>
<proteinExistence type="predicted"/>
<gene>
    <name evidence="4" type="ORF">TAV2_LOCUS23103</name>
</gene>
<dbReference type="AlphaFoldDB" id="A0AAU9T793"/>
<comment type="subcellular location">
    <subcellularLocation>
        <location evidence="1">Nucleus</location>
    </subcellularLocation>
</comment>
<dbReference type="Gene3D" id="1.20.930.10">
    <property type="entry name" value="Conserved domain common to transcription factors TFIIS, elongin A, CRSP70"/>
    <property type="match status" value="1"/>
</dbReference>
<evidence type="ECO:0000313" key="4">
    <source>
        <dbReference type="EMBL" id="CAH2080192.1"/>
    </source>
</evidence>
<dbReference type="GO" id="GO:0032784">
    <property type="term" value="P:regulation of DNA-templated transcription elongation"/>
    <property type="evidence" value="ECO:0007669"/>
    <property type="project" value="InterPro"/>
</dbReference>
<accession>A0AAU9T793</accession>
<keyword evidence="1" id="KW-0539">Nucleus</keyword>
<dbReference type="EMBL" id="OU466863">
    <property type="protein sequence ID" value="CAH2080192.1"/>
    <property type="molecule type" value="Genomic_DNA"/>
</dbReference>